<dbReference type="AlphaFoldDB" id="A0A941AGR1"/>
<dbReference type="InterPro" id="IPR008538">
    <property type="entry name" value="Uma2"/>
</dbReference>
<dbReference type="EMBL" id="JAFCNB010000002">
    <property type="protein sequence ID" value="MBP2703210.1"/>
    <property type="molecule type" value="Genomic_DNA"/>
</dbReference>
<proteinExistence type="predicted"/>
<reference evidence="3" key="1">
    <citation type="submission" date="2021-02" db="EMBL/GenBank/DDBJ databases">
        <title>Draft genome sequence of Microbispora sp. RL4-1S isolated from rice leaves in Thailand.</title>
        <authorList>
            <person name="Muangham S."/>
            <person name="Duangmal K."/>
        </authorList>
    </citation>
    <scope>NUCLEOTIDE SEQUENCE</scope>
    <source>
        <strain evidence="3">RL4-1S</strain>
    </source>
</reference>
<dbReference type="CDD" id="cd06260">
    <property type="entry name" value="DUF820-like"/>
    <property type="match status" value="1"/>
</dbReference>
<evidence type="ECO:0000313" key="3">
    <source>
        <dbReference type="EMBL" id="MBP2703210.1"/>
    </source>
</evidence>
<gene>
    <name evidence="3" type="ORF">JOL79_05270</name>
</gene>
<dbReference type="GO" id="GO:0004519">
    <property type="term" value="F:endonuclease activity"/>
    <property type="evidence" value="ECO:0007669"/>
    <property type="project" value="UniProtKB-KW"/>
</dbReference>
<feature type="domain" description="Putative restriction endonuclease" evidence="2">
    <location>
        <begin position="43"/>
        <end position="188"/>
    </location>
</feature>
<dbReference type="Gene3D" id="3.90.1570.10">
    <property type="entry name" value="tt1808, chain A"/>
    <property type="match status" value="1"/>
</dbReference>
<dbReference type="Pfam" id="PF05685">
    <property type="entry name" value="Uma2"/>
    <property type="match status" value="1"/>
</dbReference>
<dbReference type="SUPFAM" id="SSF52980">
    <property type="entry name" value="Restriction endonuclease-like"/>
    <property type="match status" value="1"/>
</dbReference>
<keyword evidence="3" id="KW-0378">Hydrolase</keyword>
<dbReference type="PANTHER" id="PTHR35400">
    <property type="entry name" value="SLR1083 PROTEIN"/>
    <property type="match status" value="1"/>
</dbReference>
<keyword evidence="4" id="KW-1185">Reference proteome</keyword>
<protein>
    <submittedName>
        <fullName evidence="3">Uma2 family endonuclease</fullName>
    </submittedName>
</protein>
<evidence type="ECO:0000313" key="4">
    <source>
        <dbReference type="Proteomes" id="UP000674234"/>
    </source>
</evidence>
<organism evidence="3 4">
    <name type="scientific">Microbispora oryzae</name>
    <dbReference type="NCBI Taxonomy" id="2806554"/>
    <lineage>
        <taxon>Bacteria</taxon>
        <taxon>Bacillati</taxon>
        <taxon>Actinomycetota</taxon>
        <taxon>Actinomycetes</taxon>
        <taxon>Streptosporangiales</taxon>
        <taxon>Streptosporangiaceae</taxon>
        <taxon>Microbispora</taxon>
    </lineage>
</organism>
<comment type="caution">
    <text evidence="3">The sequence shown here is derived from an EMBL/GenBank/DDBJ whole genome shotgun (WGS) entry which is preliminary data.</text>
</comment>
<accession>A0A941AGR1</accession>
<dbReference type="Proteomes" id="UP000674234">
    <property type="component" value="Unassembled WGS sequence"/>
</dbReference>
<evidence type="ECO:0000259" key="2">
    <source>
        <dbReference type="Pfam" id="PF05685"/>
    </source>
</evidence>
<keyword evidence="3" id="KW-0540">Nuclease</keyword>
<dbReference type="PANTHER" id="PTHR35400:SF3">
    <property type="entry name" value="SLL1072 PROTEIN"/>
    <property type="match status" value="1"/>
</dbReference>
<dbReference type="InterPro" id="IPR011335">
    <property type="entry name" value="Restrct_endonuc-II-like"/>
</dbReference>
<name>A0A941AGR1_9ACTN</name>
<evidence type="ECO:0000256" key="1">
    <source>
        <dbReference type="SAM" id="MobiDB-lite"/>
    </source>
</evidence>
<sequence>MRGMTSVLDDWPTPPGGWTDGGAGRRPPADPEGEPSWLEVPRQTEFVDGSMIFMAPQMRFHERIMYGLRTVLNAQVPGDVVAVCRMDVKLGGHRRTCPDVCLVDDLAAADDSRTFYLPEEVQLIIEVVSPETERADREIKPRHYAAAGIPHFWRLESSGSRPFVYSFGLDPTTGAYQVTGVHHSRMTVDTPFPLDIDLERLPR</sequence>
<feature type="region of interest" description="Disordered" evidence="1">
    <location>
        <begin position="1"/>
        <end position="36"/>
    </location>
</feature>
<keyword evidence="3" id="KW-0255">Endonuclease</keyword>
<dbReference type="InterPro" id="IPR012296">
    <property type="entry name" value="Nuclease_put_TT1808"/>
</dbReference>